<dbReference type="RefSeq" id="XP_008715261.1">
    <property type="nucleotide sequence ID" value="XM_008717039.1"/>
</dbReference>
<protein>
    <recommendedName>
        <fullName evidence="4">Methylated-DNA--protein-cysteine methyltransferase</fullName>
        <ecNumber evidence="3">2.1.1.63</ecNumber>
    </recommendedName>
    <alternativeName>
        <fullName evidence="9">6-O-methylguanine-DNA methyltransferase</fullName>
    </alternativeName>
    <alternativeName>
        <fullName evidence="10">O-6-methylguanine-DNA-alkyltransferase</fullName>
    </alternativeName>
</protein>
<dbReference type="SUPFAM" id="SSF46767">
    <property type="entry name" value="Methylated DNA-protein cysteine methyltransferase, C-terminal domain"/>
    <property type="match status" value="1"/>
</dbReference>
<dbReference type="GO" id="GO:0032259">
    <property type="term" value="P:methylation"/>
    <property type="evidence" value="ECO:0007669"/>
    <property type="project" value="UniProtKB-KW"/>
</dbReference>
<evidence type="ECO:0000256" key="5">
    <source>
        <dbReference type="ARBA" id="ARBA00022603"/>
    </source>
</evidence>
<evidence type="ECO:0000256" key="11">
    <source>
        <dbReference type="ARBA" id="ARBA00049348"/>
    </source>
</evidence>
<reference evidence="14 15" key="1">
    <citation type="submission" date="2013-03" db="EMBL/GenBank/DDBJ databases">
        <title>The Genome Sequence of Phialophora europaea CBS 101466.</title>
        <authorList>
            <consortium name="The Broad Institute Genomics Platform"/>
            <person name="Cuomo C."/>
            <person name="de Hoog S."/>
            <person name="Gorbushina A."/>
            <person name="Walker B."/>
            <person name="Young S.K."/>
            <person name="Zeng Q."/>
            <person name="Gargeya S."/>
            <person name="Fitzgerald M."/>
            <person name="Haas B."/>
            <person name="Abouelleil A."/>
            <person name="Allen A.W."/>
            <person name="Alvarado L."/>
            <person name="Arachchi H.M."/>
            <person name="Berlin A.M."/>
            <person name="Chapman S.B."/>
            <person name="Gainer-Dewar J."/>
            <person name="Goldberg J."/>
            <person name="Griggs A."/>
            <person name="Gujja S."/>
            <person name="Hansen M."/>
            <person name="Howarth C."/>
            <person name="Imamovic A."/>
            <person name="Ireland A."/>
            <person name="Larimer J."/>
            <person name="McCowan C."/>
            <person name="Murphy C."/>
            <person name="Pearson M."/>
            <person name="Poon T.W."/>
            <person name="Priest M."/>
            <person name="Roberts A."/>
            <person name="Saif S."/>
            <person name="Shea T."/>
            <person name="Sisk P."/>
            <person name="Sykes S."/>
            <person name="Wortman J."/>
            <person name="Nusbaum C."/>
            <person name="Birren B."/>
        </authorList>
    </citation>
    <scope>NUCLEOTIDE SEQUENCE [LARGE SCALE GENOMIC DNA]</scope>
    <source>
        <strain evidence="14 15">CBS 101466</strain>
    </source>
</reference>
<evidence type="ECO:0000256" key="8">
    <source>
        <dbReference type="ARBA" id="ARBA00023204"/>
    </source>
</evidence>
<organism evidence="14 15">
    <name type="scientific">Cyphellophora europaea (strain CBS 101466)</name>
    <name type="common">Phialophora europaea</name>
    <dbReference type="NCBI Taxonomy" id="1220924"/>
    <lineage>
        <taxon>Eukaryota</taxon>
        <taxon>Fungi</taxon>
        <taxon>Dikarya</taxon>
        <taxon>Ascomycota</taxon>
        <taxon>Pezizomycotina</taxon>
        <taxon>Eurotiomycetes</taxon>
        <taxon>Chaetothyriomycetidae</taxon>
        <taxon>Chaetothyriales</taxon>
        <taxon>Cyphellophoraceae</taxon>
        <taxon>Cyphellophora</taxon>
    </lineage>
</organism>
<dbReference type="InterPro" id="IPR001497">
    <property type="entry name" value="MethylDNA_cys_MeTrfase_AS"/>
</dbReference>
<dbReference type="InterPro" id="IPR036388">
    <property type="entry name" value="WH-like_DNA-bd_sf"/>
</dbReference>
<feature type="domain" description="Methylated-DNA-[protein]-cysteine S-methyltransferase DNA binding" evidence="13">
    <location>
        <begin position="74"/>
        <end position="162"/>
    </location>
</feature>
<dbReference type="EC" id="2.1.1.63" evidence="3"/>
<evidence type="ECO:0000256" key="7">
    <source>
        <dbReference type="ARBA" id="ARBA00022763"/>
    </source>
</evidence>
<comment type="similarity">
    <text evidence="2">Belongs to the MGMT family.</text>
</comment>
<dbReference type="PROSITE" id="PS00374">
    <property type="entry name" value="MGMT"/>
    <property type="match status" value="1"/>
</dbReference>
<feature type="compositionally biased region" description="Polar residues" evidence="12">
    <location>
        <begin position="59"/>
        <end position="70"/>
    </location>
</feature>
<evidence type="ECO:0000256" key="6">
    <source>
        <dbReference type="ARBA" id="ARBA00022679"/>
    </source>
</evidence>
<sequence length="207" mass="22347">MAATKHLPPSSTQHAKRTTFKSRSSKVAAPTKRTSSSSSKPKPQPMSSTATTKTTVTSNPESPFSANRTHIPTPYQTRVYAHLLCIPPGRVSTYASLARALGTSSPRAVGGALRTNPFAPEIPCHRVIASTGYVGGFIGEWEKAPSGFNQTLKLRLLREEGVEFDANGKLVSQDVWFDGPWDTSHTEGEIQTRIAAQADKAKQAKVE</sequence>
<gene>
    <name evidence="14" type="ORF">HMPREF1541_02684</name>
</gene>
<dbReference type="STRING" id="1220924.W2S4K2"/>
<evidence type="ECO:0000256" key="1">
    <source>
        <dbReference type="ARBA" id="ARBA00001286"/>
    </source>
</evidence>
<evidence type="ECO:0000256" key="10">
    <source>
        <dbReference type="ARBA" id="ARBA00031621"/>
    </source>
</evidence>
<keyword evidence="5" id="KW-0489">Methyltransferase</keyword>
<accession>W2S4K2</accession>
<name>W2S4K2_CYPE1</name>
<keyword evidence="8" id="KW-0234">DNA repair</keyword>
<evidence type="ECO:0000256" key="3">
    <source>
        <dbReference type="ARBA" id="ARBA00011918"/>
    </source>
</evidence>
<dbReference type="GO" id="GO:0006281">
    <property type="term" value="P:DNA repair"/>
    <property type="evidence" value="ECO:0007669"/>
    <property type="project" value="UniProtKB-KW"/>
</dbReference>
<keyword evidence="7" id="KW-0227">DNA damage</keyword>
<dbReference type="PANTHER" id="PTHR10815">
    <property type="entry name" value="METHYLATED-DNA--PROTEIN-CYSTEINE METHYLTRANSFERASE"/>
    <property type="match status" value="1"/>
</dbReference>
<dbReference type="InterPro" id="IPR014048">
    <property type="entry name" value="MethylDNA_cys_MeTrfase_DNA-bd"/>
</dbReference>
<dbReference type="GO" id="GO:0003908">
    <property type="term" value="F:methylated-DNA-[protein]-cysteine S-methyltransferase activity"/>
    <property type="evidence" value="ECO:0007669"/>
    <property type="project" value="UniProtKB-EC"/>
</dbReference>
<dbReference type="Proteomes" id="UP000030752">
    <property type="component" value="Unassembled WGS sequence"/>
</dbReference>
<dbReference type="HOGENOM" id="CLU_000445_52_3_1"/>
<evidence type="ECO:0000256" key="2">
    <source>
        <dbReference type="ARBA" id="ARBA00008711"/>
    </source>
</evidence>
<dbReference type="InParanoid" id="W2S4K2"/>
<keyword evidence="15" id="KW-1185">Reference proteome</keyword>
<dbReference type="GeneID" id="19970023"/>
<feature type="compositionally biased region" description="Low complexity" evidence="12">
    <location>
        <begin position="30"/>
        <end position="58"/>
    </location>
</feature>
<keyword evidence="6" id="KW-0808">Transferase</keyword>
<feature type="compositionally biased region" description="Basic residues" evidence="12">
    <location>
        <begin position="14"/>
        <end position="24"/>
    </location>
</feature>
<proteinExistence type="inferred from homology"/>
<evidence type="ECO:0000313" key="15">
    <source>
        <dbReference type="Proteomes" id="UP000030752"/>
    </source>
</evidence>
<dbReference type="NCBIfam" id="TIGR00589">
    <property type="entry name" value="ogt"/>
    <property type="match status" value="1"/>
</dbReference>
<evidence type="ECO:0000313" key="14">
    <source>
        <dbReference type="EMBL" id="ETN43525.1"/>
    </source>
</evidence>
<dbReference type="PANTHER" id="PTHR10815:SF13">
    <property type="entry name" value="METHYLATED-DNA--PROTEIN-CYSTEINE METHYLTRANSFERASE"/>
    <property type="match status" value="1"/>
</dbReference>
<evidence type="ECO:0000256" key="9">
    <source>
        <dbReference type="ARBA" id="ARBA00030795"/>
    </source>
</evidence>
<comment type="catalytic activity">
    <reaction evidence="11">
        <text>a 6-O-methyl-2'-deoxyguanosine in DNA + L-cysteinyl-[protein] = S-methyl-L-cysteinyl-[protein] + a 2'-deoxyguanosine in DNA</text>
        <dbReference type="Rhea" id="RHEA:24000"/>
        <dbReference type="Rhea" id="RHEA-COMP:10131"/>
        <dbReference type="Rhea" id="RHEA-COMP:10132"/>
        <dbReference type="Rhea" id="RHEA-COMP:11367"/>
        <dbReference type="Rhea" id="RHEA-COMP:11368"/>
        <dbReference type="ChEBI" id="CHEBI:29950"/>
        <dbReference type="ChEBI" id="CHEBI:82612"/>
        <dbReference type="ChEBI" id="CHEBI:85445"/>
        <dbReference type="ChEBI" id="CHEBI:85448"/>
        <dbReference type="EC" id="2.1.1.63"/>
    </reaction>
</comment>
<dbReference type="Pfam" id="PF01035">
    <property type="entry name" value="DNA_binding_1"/>
    <property type="match status" value="1"/>
</dbReference>
<dbReference type="Gene3D" id="1.10.10.10">
    <property type="entry name" value="Winged helix-like DNA-binding domain superfamily/Winged helix DNA-binding domain"/>
    <property type="match status" value="1"/>
</dbReference>
<dbReference type="VEuPathDB" id="FungiDB:HMPREF1541_02684"/>
<feature type="region of interest" description="Disordered" evidence="12">
    <location>
        <begin position="1"/>
        <end position="70"/>
    </location>
</feature>
<dbReference type="eggNOG" id="KOG4062">
    <property type="taxonomic scope" value="Eukaryota"/>
</dbReference>
<evidence type="ECO:0000256" key="12">
    <source>
        <dbReference type="SAM" id="MobiDB-lite"/>
    </source>
</evidence>
<dbReference type="AlphaFoldDB" id="W2S4K2"/>
<dbReference type="OrthoDB" id="1907495at2759"/>
<dbReference type="InterPro" id="IPR036217">
    <property type="entry name" value="MethylDNA_cys_MeTrfase_DNAb"/>
</dbReference>
<evidence type="ECO:0000259" key="13">
    <source>
        <dbReference type="Pfam" id="PF01035"/>
    </source>
</evidence>
<evidence type="ECO:0000256" key="4">
    <source>
        <dbReference type="ARBA" id="ARBA00015377"/>
    </source>
</evidence>
<comment type="catalytic activity">
    <reaction evidence="1">
        <text>a 4-O-methyl-thymidine in DNA + L-cysteinyl-[protein] = a thymidine in DNA + S-methyl-L-cysteinyl-[protein]</text>
        <dbReference type="Rhea" id="RHEA:53428"/>
        <dbReference type="Rhea" id="RHEA-COMP:10131"/>
        <dbReference type="Rhea" id="RHEA-COMP:10132"/>
        <dbReference type="Rhea" id="RHEA-COMP:13555"/>
        <dbReference type="Rhea" id="RHEA-COMP:13556"/>
        <dbReference type="ChEBI" id="CHEBI:29950"/>
        <dbReference type="ChEBI" id="CHEBI:82612"/>
        <dbReference type="ChEBI" id="CHEBI:137386"/>
        <dbReference type="ChEBI" id="CHEBI:137387"/>
        <dbReference type="EC" id="2.1.1.63"/>
    </reaction>
</comment>
<dbReference type="EMBL" id="KB822718">
    <property type="protein sequence ID" value="ETN43525.1"/>
    <property type="molecule type" value="Genomic_DNA"/>
</dbReference>
<dbReference type="CDD" id="cd06445">
    <property type="entry name" value="ATase"/>
    <property type="match status" value="1"/>
</dbReference>